<keyword evidence="5" id="KW-1185">Reference proteome</keyword>
<feature type="signal peptide" evidence="3">
    <location>
        <begin position="1"/>
        <end position="23"/>
    </location>
</feature>
<name>A0A8B8AFU0_CRAVI</name>
<organism evidence="5 6">
    <name type="scientific">Crassostrea virginica</name>
    <name type="common">Eastern oyster</name>
    <dbReference type="NCBI Taxonomy" id="6565"/>
    <lineage>
        <taxon>Eukaryota</taxon>
        <taxon>Metazoa</taxon>
        <taxon>Spiralia</taxon>
        <taxon>Lophotrochozoa</taxon>
        <taxon>Mollusca</taxon>
        <taxon>Bivalvia</taxon>
        <taxon>Autobranchia</taxon>
        <taxon>Pteriomorphia</taxon>
        <taxon>Ostreida</taxon>
        <taxon>Ostreoidea</taxon>
        <taxon>Ostreidae</taxon>
        <taxon>Crassostrea</taxon>
    </lineage>
</organism>
<dbReference type="GeneID" id="111101245"/>
<feature type="region of interest" description="Disordered" evidence="2">
    <location>
        <begin position="106"/>
        <end position="139"/>
    </location>
</feature>
<evidence type="ECO:0000313" key="6">
    <source>
        <dbReference type="RefSeq" id="XP_022289383.1"/>
    </source>
</evidence>
<dbReference type="PROSITE" id="PS51670">
    <property type="entry name" value="SHKT"/>
    <property type="match status" value="1"/>
</dbReference>
<evidence type="ECO:0000313" key="5">
    <source>
        <dbReference type="Proteomes" id="UP000694844"/>
    </source>
</evidence>
<dbReference type="OrthoDB" id="6114916at2759"/>
<dbReference type="Pfam" id="PF01549">
    <property type="entry name" value="ShK"/>
    <property type="match status" value="2"/>
</dbReference>
<comment type="caution">
    <text evidence="1">Lacks conserved residue(s) required for the propagation of feature annotation.</text>
</comment>
<gene>
    <name evidence="6" type="primary">LOC111101245</name>
</gene>
<dbReference type="AlphaFoldDB" id="A0A8B8AFU0"/>
<evidence type="ECO:0000256" key="2">
    <source>
        <dbReference type="SAM" id="MobiDB-lite"/>
    </source>
</evidence>
<feature type="chain" id="PRO_5034055896" evidence="3">
    <location>
        <begin position="24"/>
        <end position="139"/>
    </location>
</feature>
<dbReference type="Gene3D" id="1.10.10.1940">
    <property type="match status" value="1"/>
</dbReference>
<evidence type="ECO:0000256" key="1">
    <source>
        <dbReference type="PROSITE-ProRule" id="PRU01005"/>
    </source>
</evidence>
<proteinExistence type="predicted"/>
<reference evidence="6" key="1">
    <citation type="submission" date="2025-08" db="UniProtKB">
        <authorList>
            <consortium name="RefSeq"/>
        </authorList>
    </citation>
    <scope>IDENTIFICATION</scope>
    <source>
        <tissue evidence="6">Whole sample</tissue>
    </source>
</reference>
<dbReference type="InterPro" id="IPR003582">
    <property type="entry name" value="ShKT_dom"/>
</dbReference>
<evidence type="ECO:0000256" key="3">
    <source>
        <dbReference type="SAM" id="SignalP"/>
    </source>
</evidence>
<sequence>MEKLILLTIVSCFLMCFFKTGNSQSNDWCKDSPELNCWRYIDAKCLAFYEDWARAHCPFRCGYCPNKPPCEDTDTSCGSYHHGSCTAPDTRAYMREHCRKTCNECSYPGDNHPPNTPPPGVTIETTPATDPAVKPPVGR</sequence>
<dbReference type="SMART" id="SM00254">
    <property type="entry name" value="ShKT"/>
    <property type="match status" value="2"/>
</dbReference>
<dbReference type="RefSeq" id="XP_022289383.1">
    <property type="nucleotide sequence ID" value="XM_022433675.1"/>
</dbReference>
<feature type="domain" description="ShKT" evidence="4">
    <location>
        <begin position="70"/>
        <end position="105"/>
    </location>
</feature>
<protein>
    <submittedName>
        <fullName evidence="6">Uncharacterized protein ZK673.1-like</fullName>
    </submittedName>
</protein>
<accession>A0A8B8AFU0</accession>
<evidence type="ECO:0000259" key="4">
    <source>
        <dbReference type="PROSITE" id="PS51670"/>
    </source>
</evidence>
<keyword evidence="3" id="KW-0732">Signal</keyword>
<dbReference type="Proteomes" id="UP000694844">
    <property type="component" value="Chromosome 6"/>
</dbReference>
<dbReference type="KEGG" id="cvn:111101245"/>